<keyword evidence="11" id="KW-1185">Reference proteome</keyword>
<dbReference type="OrthoDB" id="5545019at2759"/>
<keyword evidence="3" id="KW-0276">Fatty acid metabolism</keyword>
<organism evidence="10 11">
    <name type="scientific">Dinothrombium tinctorium</name>
    <dbReference type="NCBI Taxonomy" id="1965070"/>
    <lineage>
        <taxon>Eukaryota</taxon>
        <taxon>Metazoa</taxon>
        <taxon>Ecdysozoa</taxon>
        <taxon>Arthropoda</taxon>
        <taxon>Chelicerata</taxon>
        <taxon>Arachnida</taxon>
        <taxon>Acari</taxon>
        <taxon>Acariformes</taxon>
        <taxon>Trombidiformes</taxon>
        <taxon>Prostigmata</taxon>
        <taxon>Anystina</taxon>
        <taxon>Parasitengona</taxon>
        <taxon>Trombidioidea</taxon>
        <taxon>Trombidiidae</taxon>
        <taxon>Dinothrombium</taxon>
    </lineage>
</organism>
<evidence type="ECO:0000256" key="2">
    <source>
        <dbReference type="ARBA" id="ARBA00022516"/>
    </source>
</evidence>
<evidence type="ECO:0000313" key="10">
    <source>
        <dbReference type="EMBL" id="RWS08399.1"/>
    </source>
</evidence>
<evidence type="ECO:0000256" key="6">
    <source>
        <dbReference type="ARBA" id="ARBA00023002"/>
    </source>
</evidence>
<dbReference type="PRINTS" id="PR00080">
    <property type="entry name" value="SDRFAMILY"/>
</dbReference>
<dbReference type="PIRSF" id="PIRSF000126">
    <property type="entry name" value="11-beta-HSD1"/>
    <property type="match status" value="1"/>
</dbReference>
<comment type="caution">
    <text evidence="10">The sequence shown here is derived from an EMBL/GenBank/DDBJ whole genome shotgun (WGS) entry which is preliminary data.</text>
</comment>
<keyword evidence="2" id="KW-0444">Lipid biosynthesis</keyword>
<dbReference type="Pfam" id="PF00106">
    <property type="entry name" value="adh_short"/>
    <property type="match status" value="1"/>
</dbReference>
<keyword evidence="8" id="KW-0275">Fatty acid biosynthesis</keyword>
<dbReference type="Proteomes" id="UP000285301">
    <property type="component" value="Unassembled WGS sequence"/>
</dbReference>
<proteinExistence type="inferred from homology"/>
<dbReference type="PANTHER" id="PTHR43086">
    <property type="entry name" value="VERY-LONG-CHAIN 3-OXOOACYL-COA REDUCTASE"/>
    <property type="match status" value="1"/>
</dbReference>
<evidence type="ECO:0000256" key="8">
    <source>
        <dbReference type="ARBA" id="ARBA00023160"/>
    </source>
</evidence>
<dbReference type="PANTHER" id="PTHR43086:SF2">
    <property type="entry name" value="HYDROXYSTEROID DEHYDROGENASE-LIKE PROTEIN 1"/>
    <property type="match status" value="1"/>
</dbReference>
<comment type="similarity">
    <text evidence="9">Belongs to the short-chain dehydrogenases/reductases (SDR) family. 17-beta-HSD 3 subfamily.</text>
</comment>
<evidence type="ECO:0000256" key="4">
    <source>
        <dbReference type="ARBA" id="ARBA00022857"/>
    </source>
</evidence>
<keyword evidence="7" id="KW-0443">Lipid metabolism</keyword>
<comment type="pathway">
    <text evidence="1">Lipid metabolism; fatty acid biosynthesis.</text>
</comment>
<dbReference type="PROSITE" id="PS00061">
    <property type="entry name" value="ADH_SHORT"/>
    <property type="match status" value="1"/>
</dbReference>
<dbReference type="EMBL" id="NCKU01002988">
    <property type="protein sequence ID" value="RWS08399.1"/>
    <property type="molecule type" value="Genomic_DNA"/>
</dbReference>
<keyword evidence="5" id="KW-0752">Steroid biosynthesis</keyword>
<evidence type="ECO:0000256" key="1">
    <source>
        <dbReference type="ARBA" id="ARBA00005194"/>
    </source>
</evidence>
<dbReference type="GO" id="GO:0006694">
    <property type="term" value="P:steroid biosynthetic process"/>
    <property type="evidence" value="ECO:0007669"/>
    <property type="project" value="UniProtKB-KW"/>
</dbReference>
<sequence length="305" mass="34886">MIIFSIGVLWLLKTAVFVLWDCLHGIRVFIWARLKKLDLVKKYGEYVIITGATDGIGLEFAKKFAERGHSLFVIGRNPVKLENTKREIEKLLQPGKKVITFIADLNTTNLNVYKKIESELQPLKERIGILFNNAGFFVSDPDLFANLKEEDILNTVNVNVTSILMLTKIVFPFLIENKKGLILNTGSIVSIYPTPFLNVYGATKAFVKYFGEAIAYEYKDVNIEVQTLIPSMIETKMTEWSSAQRSFLFVNAKQYVDAAFATIGRTSLTTGFWTHGIEYFLSVRMFHAFCYKFISYHIVKLTKRQ</sequence>
<dbReference type="PRINTS" id="PR00081">
    <property type="entry name" value="GDHRDH"/>
</dbReference>
<keyword evidence="6" id="KW-0560">Oxidoreductase</keyword>
<evidence type="ECO:0000256" key="3">
    <source>
        <dbReference type="ARBA" id="ARBA00022832"/>
    </source>
</evidence>
<dbReference type="STRING" id="1965070.A0A3S3P5F0"/>
<protein>
    <submittedName>
        <fullName evidence="10">Hydroxysteroid dehydrogenase-like protein 3</fullName>
    </submittedName>
</protein>
<dbReference type="CDD" id="cd05356">
    <property type="entry name" value="17beta-HSD1_like_SDR_c"/>
    <property type="match status" value="1"/>
</dbReference>
<evidence type="ECO:0000256" key="7">
    <source>
        <dbReference type="ARBA" id="ARBA00023098"/>
    </source>
</evidence>
<gene>
    <name evidence="10" type="ORF">B4U79_00194</name>
</gene>
<evidence type="ECO:0000256" key="9">
    <source>
        <dbReference type="ARBA" id="ARBA00038261"/>
    </source>
</evidence>
<evidence type="ECO:0000313" key="11">
    <source>
        <dbReference type="Proteomes" id="UP000285301"/>
    </source>
</evidence>
<dbReference type="InterPro" id="IPR002347">
    <property type="entry name" value="SDR_fam"/>
</dbReference>
<name>A0A3S3P5F0_9ACAR</name>
<dbReference type="SUPFAM" id="SSF51735">
    <property type="entry name" value="NAD(P)-binding Rossmann-fold domains"/>
    <property type="match status" value="1"/>
</dbReference>
<dbReference type="InterPro" id="IPR036291">
    <property type="entry name" value="NAD(P)-bd_dom_sf"/>
</dbReference>
<dbReference type="GO" id="GO:0016491">
    <property type="term" value="F:oxidoreductase activity"/>
    <property type="evidence" value="ECO:0007669"/>
    <property type="project" value="UniProtKB-KW"/>
</dbReference>
<dbReference type="InterPro" id="IPR020904">
    <property type="entry name" value="Sc_DH/Rdtase_CS"/>
</dbReference>
<dbReference type="GO" id="GO:0005783">
    <property type="term" value="C:endoplasmic reticulum"/>
    <property type="evidence" value="ECO:0007669"/>
    <property type="project" value="TreeGrafter"/>
</dbReference>
<reference evidence="10 11" key="1">
    <citation type="journal article" date="2018" name="Gigascience">
        <title>Genomes of trombidid mites reveal novel predicted allergens and laterally-transferred genes associated with secondary metabolism.</title>
        <authorList>
            <person name="Dong X."/>
            <person name="Chaisiri K."/>
            <person name="Xia D."/>
            <person name="Armstrong S.D."/>
            <person name="Fang Y."/>
            <person name="Donnelly M.J."/>
            <person name="Kadowaki T."/>
            <person name="McGarry J.W."/>
            <person name="Darby A.C."/>
            <person name="Makepeace B.L."/>
        </authorList>
    </citation>
    <scope>NUCLEOTIDE SEQUENCE [LARGE SCALE GENOMIC DNA]</scope>
    <source>
        <strain evidence="10">UoL-WK</strain>
    </source>
</reference>
<dbReference type="Gene3D" id="3.40.50.720">
    <property type="entry name" value="NAD(P)-binding Rossmann-like Domain"/>
    <property type="match status" value="1"/>
</dbReference>
<keyword evidence="4" id="KW-0521">NADP</keyword>
<dbReference type="AlphaFoldDB" id="A0A3S3P5F0"/>
<evidence type="ECO:0000256" key="5">
    <source>
        <dbReference type="ARBA" id="ARBA00022955"/>
    </source>
</evidence>
<dbReference type="GO" id="GO:0030497">
    <property type="term" value="P:fatty acid elongation"/>
    <property type="evidence" value="ECO:0007669"/>
    <property type="project" value="TreeGrafter"/>
</dbReference>
<accession>A0A3S3P5F0</accession>